<dbReference type="Gene3D" id="2.40.30.10">
    <property type="entry name" value="Translation factors"/>
    <property type="match status" value="1"/>
</dbReference>
<dbReference type="PANTHER" id="PTHR30157">
    <property type="entry name" value="FERRIC REDUCTASE, NADPH-DEPENDENT"/>
    <property type="match status" value="1"/>
</dbReference>
<dbReference type="InterPro" id="IPR013113">
    <property type="entry name" value="SIP_FAD-bd"/>
</dbReference>
<dbReference type="InterPro" id="IPR007037">
    <property type="entry name" value="SIP_rossman_dom"/>
</dbReference>
<organism evidence="3 4">
    <name type="scientific">Pseudorhizobium pelagicum</name>
    <dbReference type="NCBI Taxonomy" id="1509405"/>
    <lineage>
        <taxon>Bacteria</taxon>
        <taxon>Pseudomonadati</taxon>
        <taxon>Pseudomonadota</taxon>
        <taxon>Alphaproteobacteria</taxon>
        <taxon>Hyphomicrobiales</taxon>
        <taxon>Rhizobiaceae</taxon>
        <taxon>Rhizobium/Agrobacterium group</taxon>
        <taxon>Pseudorhizobium</taxon>
    </lineage>
</organism>
<dbReference type="PROSITE" id="PS51384">
    <property type="entry name" value="FAD_FR"/>
    <property type="match status" value="1"/>
</dbReference>
<dbReference type="AlphaFoldDB" id="A0A922NXP7"/>
<evidence type="ECO:0000313" key="4">
    <source>
        <dbReference type="Proteomes" id="UP000052167"/>
    </source>
</evidence>
<dbReference type="InterPro" id="IPR039261">
    <property type="entry name" value="FNR_nucleotide-bd"/>
</dbReference>
<evidence type="ECO:0000259" key="2">
    <source>
        <dbReference type="PROSITE" id="PS51384"/>
    </source>
</evidence>
<dbReference type="Gene3D" id="3.30.310.50">
    <property type="entry name" value="Alpha-D-phosphohexomutase, C-terminal domain"/>
    <property type="match status" value="1"/>
</dbReference>
<evidence type="ECO:0000313" key="3">
    <source>
        <dbReference type="EMBL" id="KEQ04137.1"/>
    </source>
</evidence>
<accession>A0A922NXP7</accession>
<dbReference type="Pfam" id="PF04954">
    <property type="entry name" value="SIP"/>
    <property type="match status" value="1"/>
</dbReference>
<dbReference type="RefSeq" id="WP_037168574.1">
    <property type="nucleotide sequence ID" value="NZ_CAJXID010000033.1"/>
</dbReference>
<dbReference type="Proteomes" id="UP000052167">
    <property type="component" value="Unassembled WGS sequence"/>
</dbReference>
<proteinExistence type="inferred from homology"/>
<dbReference type="GO" id="GO:0016491">
    <property type="term" value="F:oxidoreductase activity"/>
    <property type="evidence" value="ECO:0007669"/>
    <property type="project" value="InterPro"/>
</dbReference>
<reference evidence="3 4" key="1">
    <citation type="submission" date="2014-06" db="EMBL/GenBank/DDBJ databases">
        <title>Rhizobium pelagicum/R2-400B4.</title>
        <authorList>
            <person name="Kimes N.E."/>
            <person name="Lopez-Perez M."/>
        </authorList>
    </citation>
    <scope>NUCLEOTIDE SEQUENCE [LARGE SCALE GENOMIC DNA]</scope>
    <source>
        <strain evidence="3 4">R2-400B4</strain>
    </source>
</reference>
<dbReference type="SUPFAM" id="SSF63380">
    <property type="entry name" value="Riboflavin synthase domain-like"/>
    <property type="match status" value="1"/>
</dbReference>
<dbReference type="InterPro" id="IPR014543">
    <property type="entry name" value="UCP028291"/>
</dbReference>
<keyword evidence="4" id="KW-1185">Reference proteome</keyword>
<protein>
    <submittedName>
        <fullName evidence="3">Side tail fiber protein</fullName>
    </submittedName>
</protein>
<gene>
    <name evidence="3" type="ORF">GV68_13830</name>
</gene>
<dbReference type="PANTHER" id="PTHR30157:SF0">
    <property type="entry name" value="NADPH-DEPENDENT FERRIC-CHELATE REDUCTASE"/>
    <property type="match status" value="1"/>
</dbReference>
<dbReference type="EMBL" id="JOKJ01000027">
    <property type="protein sequence ID" value="KEQ04137.1"/>
    <property type="molecule type" value="Genomic_DNA"/>
</dbReference>
<comment type="similarity">
    <text evidence="1">Belongs to the SIP oxidoreductase family.</text>
</comment>
<dbReference type="OrthoDB" id="9814826at2"/>
<comment type="caution">
    <text evidence="3">The sequence shown here is derived from an EMBL/GenBank/DDBJ whole genome shotgun (WGS) entry which is preliminary data.</text>
</comment>
<dbReference type="InterPro" id="IPR039374">
    <property type="entry name" value="SIP_fam"/>
</dbReference>
<dbReference type="InterPro" id="IPR017938">
    <property type="entry name" value="Riboflavin_synthase-like_b-brl"/>
</dbReference>
<dbReference type="Pfam" id="PF09981">
    <property type="entry name" value="DUF2218"/>
    <property type="match status" value="1"/>
</dbReference>
<name>A0A922NXP7_9HYPH</name>
<dbReference type="InterPro" id="IPR017927">
    <property type="entry name" value="FAD-bd_FR_type"/>
</dbReference>
<feature type="domain" description="FAD-binding FR-type" evidence="2">
    <location>
        <begin position="106"/>
        <end position="232"/>
    </location>
</feature>
<sequence length="356" mass="39006">MNAVQEFKLSGTALPKDAGSMLDEICEHFVEHSEVQRTGNRVVLKSETGTAGIHEHDGRLLIELSSPTEETLNVSRNVIAEHLFYFSGDDPLELTWSKPAPLGQLPNIHEVTVVSAEDVTPRMRRVTFACDDLSPFLDGDMHVRLLVPPKGRTPVWPGLRDDGRVKWPEGEDEILVRIYTIRGVDVARGQLWIDFVQHPEPGVVTPGADFARDAQPGERVALLGPGGGDLPAATSLLLAGDESALPAIARIAAEMPAGTRMKAIIEVLDAAEEQPLPTAGSLEVQWLHRTSYPAGAEQVLADAIKTAVLSLDEEAYVWVACEKADVRAIRSFLKSRGHSRKRMYAAWYWERGVSAD</sequence>
<dbReference type="Pfam" id="PF08021">
    <property type="entry name" value="FAD_binding_9"/>
    <property type="match status" value="1"/>
</dbReference>
<dbReference type="CDD" id="cd06193">
    <property type="entry name" value="siderophore_interacting"/>
    <property type="match status" value="1"/>
</dbReference>
<dbReference type="Gene3D" id="3.40.50.80">
    <property type="entry name" value="Nucleotide-binding domain of ferredoxin-NADP reductase (FNR) module"/>
    <property type="match status" value="1"/>
</dbReference>
<evidence type="ECO:0000256" key="1">
    <source>
        <dbReference type="ARBA" id="ARBA00035644"/>
    </source>
</evidence>